<dbReference type="EMBL" id="BQNB010017870">
    <property type="protein sequence ID" value="GJT68123.1"/>
    <property type="molecule type" value="Genomic_DNA"/>
</dbReference>
<dbReference type="Proteomes" id="UP001151760">
    <property type="component" value="Unassembled WGS sequence"/>
</dbReference>
<sequence>MIRTESGRMITKNIDDITIAEYMEYEVKMRRDPWRYTRNSGLTTLGGTKSLENIHQPDKLKTNDYFPSIPTCFEPAQPRTDDIHGPLGNNPNDYHLFTPQSHYKTKEVSYDEDVDEWLNEELRAGINMMPKSLFEHSKLANLKKTSMVIEMEKDDSLALEQRTFHYSEESVDTIDSSSDSQENEVGSHLSENVSRWHVCKPVHITFKNVRGNGMKFDDFLKVRYGNNNIDDVTRHTNISDTIRCMMFKEWVKKDFNFGVNIGRTKDDLYSRNFDVYKGEFDKEIKQMWYDEGFEEEELWQNGIEEIDYTPPLAKNETFEVHHYTFKNGKSFISITKQMNDVLPLGRVNGSRFIEKTRKEMDEEGGDTRKMFSLYESGIRSPLDSYSCGSKVLYRRNHQGEMRLSYRHFTRSQLLQLSLGEESNTQGSLLL</sequence>
<comment type="caution">
    <text evidence="2">The sequence shown here is derived from an EMBL/GenBank/DDBJ whole genome shotgun (WGS) entry which is preliminary data.</text>
</comment>
<gene>
    <name evidence="2" type="ORF">Tco_1019603</name>
</gene>
<name>A0ABQ5FZ35_9ASTR</name>
<evidence type="ECO:0000256" key="1">
    <source>
        <dbReference type="SAM" id="MobiDB-lite"/>
    </source>
</evidence>
<reference evidence="2" key="1">
    <citation type="journal article" date="2022" name="Int. J. Mol. Sci.">
        <title>Draft Genome of Tanacetum Coccineum: Genomic Comparison of Closely Related Tanacetum-Family Plants.</title>
        <authorList>
            <person name="Yamashiro T."/>
            <person name="Shiraishi A."/>
            <person name="Nakayama K."/>
            <person name="Satake H."/>
        </authorList>
    </citation>
    <scope>NUCLEOTIDE SEQUENCE</scope>
</reference>
<protein>
    <submittedName>
        <fullName evidence="2">Uncharacterized protein</fullName>
    </submittedName>
</protein>
<evidence type="ECO:0000313" key="2">
    <source>
        <dbReference type="EMBL" id="GJT68123.1"/>
    </source>
</evidence>
<feature type="compositionally biased region" description="Polar residues" evidence="1">
    <location>
        <begin position="173"/>
        <end position="188"/>
    </location>
</feature>
<reference evidence="2" key="2">
    <citation type="submission" date="2022-01" db="EMBL/GenBank/DDBJ databases">
        <authorList>
            <person name="Yamashiro T."/>
            <person name="Shiraishi A."/>
            <person name="Satake H."/>
            <person name="Nakayama K."/>
        </authorList>
    </citation>
    <scope>NUCLEOTIDE SEQUENCE</scope>
</reference>
<proteinExistence type="predicted"/>
<evidence type="ECO:0000313" key="3">
    <source>
        <dbReference type="Proteomes" id="UP001151760"/>
    </source>
</evidence>
<accession>A0ABQ5FZ35</accession>
<keyword evidence="3" id="KW-1185">Reference proteome</keyword>
<organism evidence="2 3">
    <name type="scientific">Tanacetum coccineum</name>
    <dbReference type="NCBI Taxonomy" id="301880"/>
    <lineage>
        <taxon>Eukaryota</taxon>
        <taxon>Viridiplantae</taxon>
        <taxon>Streptophyta</taxon>
        <taxon>Embryophyta</taxon>
        <taxon>Tracheophyta</taxon>
        <taxon>Spermatophyta</taxon>
        <taxon>Magnoliopsida</taxon>
        <taxon>eudicotyledons</taxon>
        <taxon>Gunneridae</taxon>
        <taxon>Pentapetalae</taxon>
        <taxon>asterids</taxon>
        <taxon>campanulids</taxon>
        <taxon>Asterales</taxon>
        <taxon>Asteraceae</taxon>
        <taxon>Asteroideae</taxon>
        <taxon>Anthemideae</taxon>
        <taxon>Anthemidinae</taxon>
        <taxon>Tanacetum</taxon>
    </lineage>
</organism>
<feature type="region of interest" description="Disordered" evidence="1">
    <location>
        <begin position="169"/>
        <end position="188"/>
    </location>
</feature>